<dbReference type="Gene3D" id="2.40.128.330">
    <property type="match status" value="1"/>
</dbReference>
<evidence type="ECO:0000256" key="9">
    <source>
        <dbReference type="SAM" id="Phobius"/>
    </source>
</evidence>
<feature type="binding site" evidence="8">
    <location>
        <position position="278"/>
    </location>
    <ligand>
        <name>Zn(2+)</name>
        <dbReference type="ChEBI" id="CHEBI:29105"/>
    </ligand>
</feature>
<keyword evidence="11" id="KW-1185">Reference proteome</keyword>
<evidence type="ECO:0000256" key="2">
    <source>
        <dbReference type="ARBA" id="ARBA00006217"/>
    </source>
</evidence>
<keyword evidence="9" id="KW-0472">Membrane</keyword>
<feature type="binding site" evidence="8">
    <location>
        <position position="221"/>
    </location>
    <ligand>
        <name>Zn(2+)</name>
        <dbReference type="ChEBI" id="CHEBI:29105"/>
    </ligand>
</feature>
<comment type="similarity">
    <text evidence="2">Belongs to the beta-class carbonic anhydrase family.</text>
</comment>
<dbReference type="SMART" id="SM00947">
    <property type="entry name" value="Pro_CA"/>
    <property type="match status" value="1"/>
</dbReference>
<dbReference type="PANTHER" id="PTHR11002:SF12">
    <property type="entry name" value="CARBONIC ANHYDRASE"/>
    <property type="match status" value="1"/>
</dbReference>
<keyword evidence="9" id="KW-1133">Transmembrane helix</keyword>
<feature type="binding site" evidence="8">
    <location>
        <position position="281"/>
    </location>
    <ligand>
        <name>Zn(2+)</name>
        <dbReference type="ChEBI" id="CHEBI:29105"/>
    </ligand>
</feature>
<keyword evidence="6" id="KW-0456">Lyase</keyword>
<dbReference type="PROSITE" id="PS00705">
    <property type="entry name" value="PROK_CO2_ANHYDRASE_2"/>
    <property type="match status" value="1"/>
</dbReference>
<feature type="transmembrane region" description="Helical" evidence="9">
    <location>
        <begin position="100"/>
        <end position="121"/>
    </location>
</feature>
<evidence type="ECO:0000256" key="1">
    <source>
        <dbReference type="ARBA" id="ARBA00002904"/>
    </source>
</evidence>
<evidence type="ECO:0000313" key="10">
    <source>
        <dbReference type="EMBL" id="KAF5938340.1"/>
    </source>
</evidence>
<evidence type="ECO:0000256" key="8">
    <source>
        <dbReference type="PIRSR" id="PIRSR601765-1"/>
    </source>
</evidence>
<evidence type="ECO:0000313" key="11">
    <source>
        <dbReference type="Proteomes" id="UP000593564"/>
    </source>
</evidence>
<dbReference type="GO" id="GO:0015095">
    <property type="term" value="F:magnesium ion transmembrane transporter activity"/>
    <property type="evidence" value="ECO:0007669"/>
    <property type="project" value="UniProtKB-ARBA"/>
</dbReference>
<evidence type="ECO:0000256" key="5">
    <source>
        <dbReference type="ARBA" id="ARBA00022833"/>
    </source>
</evidence>
<dbReference type="Pfam" id="PF00484">
    <property type="entry name" value="Pro_CA"/>
    <property type="match status" value="1"/>
</dbReference>
<accession>A0A7J7GCA7</accession>
<dbReference type="EMBL" id="JACBKZ010000011">
    <property type="protein sequence ID" value="KAF5938340.1"/>
    <property type="molecule type" value="Genomic_DNA"/>
</dbReference>
<dbReference type="GO" id="GO:0015976">
    <property type="term" value="P:carbon utilization"/>
    <property type="evidence" value="ECO:0007669"/>
    <property type="project" value="InterPro"/>
</dbReference>
<sequence length="351" mass="39135">MRRSGVQAQDLRVVEPELSNPSAILRRERAIVVNLEHIKAIITANEVLVPNPKDPFMVSFVRDLEFKLSDFGVNAATGMYSELMQSYDNAKHRITSFIQALKFTLILIFVLWWAKLFLWSVDVANDEIILSIKKVILFKITGYHATSGLSPKDENASMEPPGLTEGLTNSKQESIIGTQNGSDLFNEMKHQFLSFKRENLECYENLAKSQAPKFMVIACGDSRVCLSYILGFQPREAFVVRNVANLVPPFENGPTETNAALEFAVNSLEVENILVIGHSCCGGSCELSVLQRPILKICTFAIEDLSRMYRLFSKIPGGLNPHVTAEGTTLVKQAEDAASNKKVMKLNLDFN</sequence>
<gene>
    <name evidence="10" type="ORF">HYC85_022599</name>
</gene>
<organism evidence="10 11">
    <name type="scientific">Camellia sinensis</name>
    <name type="common">Tea plant</name>
    <name type="synonym">Thea sinensis</name>
    <dbReference type="NCBI Taxonomy" id="4442"/>
    <lineage>
        <taxon>Eukaryota</taxon>
        <taxon>Viridiplantae</taxon>
        <taxon>Streptophyta</taxon>
        <taxon>Embryophyta</taxon>
        <taxon>Tracheophyta</taxon>
        <taxon>Spermatophyta</taxon>
        <taxon>Magnoliopsida</taxon>
        <taxon>eudicotyledons</taxon>
        <taxon>Gunneridae</taxon>
        <taxon>Pentapetalae</taxon>
        <taxon>asterids</taxon>
        <taxon>Ericales</taxon>
        <taxon>Theaceae</taxon>
        <taxon>Camellia</taxon>
    </lineage>
</organism>
<evidence type="ECO:0000256" key="3">
    <source>
        <dbReference type="ARBA" id="ARBA00007535"/>
    </source>
</evidence>
<dbReference type="GO" id="GO:0004089">
    <property type="term" value="F:carbonate dehydratase activity"/>
    <property type="evidence" value="ECO:0007669"/>
    <property type="project" value="UniProtKB-EC"/>
</dbReference>
<name>A0A7J7GCA7_CAMSI</name>
<proteinExistence type="inferred from homology"/>
<reference evidence="10 11" key="2">
    <citation type="submission" date="2020-07" db="EMBL/GenBank/DDBJ databases">
        <title>Genome assembly of wild tea tree DASZ reveals pedigree and selection history of tea varieties.</title>
        <authorList>
            <person name="Zhang W."/>
        </authorList>
    </citation>
    <scope>NUCLEOTIDE SEQUENCE [LARGE SCALE GENOMIC DNA]</scope>
    <source>
        <strain evidence="11">cv. G240</strain>
        <tissue evidence="10">Leaf</tissue>
    </source>
</reference>
<comment type="function">
    <text evidence="1">Reversible hydration of carbon dioxide.</text>
</comment>
<dbReference type="SUPFAM" id="SSF53056">
    <property type="entry name" value="beta-carbonic anhydrase, cab"/>
    <property type="match status" value="1"/>
</dbReference>
<keyword evidence="5 8" id="KW-0862">Zinc</keyword>
<keyword evidence="9" id="KW-0812">Transmembrane</keyword>
<dbReference type="Gene3D" id="1.20.1310.10">
    <property type="entry name" value="Cullin Repeats"/>
    <property type="match status" value="1"/>
</dbReference>
<comment type="similarity">
    <text evidence="3">Belongs to the CorA metal ion transporter (MIT) (TC 1.A.35.5) family.</text>
</comment>
<evidence type="ECO:0000256" key="6">
    <source>
        <dbReference type="ARBA" id="ARBA00023239"/>
    </source>
</evidence>
<dbReference type="GO" id="GO:0008270">
    <property type="term" value="F:zinc ion binding"/>
    <property type="evidence" value="ECO:0007669"/>
    <property type="project" value="InterPro"/>
</dbReference>
<dbReference type="Proteomes" id="UP000593564">
    <property type="component" value="Unassembled WGS sequence"/>
</dbReference>
<feature type="binding site" evidence="8">
    <location>
        <position position="219"/>
    </location>
    <ligand>
        <name>Zn(2+)</name>
        <dbReference type="ChEBI" id="CHEBI:29105"/>
    </ligand>
</feature>
<evidence type="ECO:0000256" key="4">
    <source>
        <dbReference type="ARBA" id="ARBA00012925"/>
    </source>
</evidence>
<dbReference type="EC" id="4.2.1.1" evidence="4"/>
<comment type="catalytic activity">
    <reaction evidence="7">
        <text>hydrogencarbonate + H(+) = CO2 + H2O</text>
        <dbReference type="Rhea" id="RHEA:10748"/>
        <dbReference type="ChEBI" id="CHEBI:15377"/>
        <dbReference type="ChEBI" id="CHEBI:15378"/>
        <dbReference type="ChEBI" id="CHEBI:16526"/>
        <dbReference type="ChEBI" id="CHEBI:17544"/>
        <dbReference type="EC" id="4.2.1.1"/>
    </reaction>
</comment>
<protein>
    <recommendedName>
        <fullName evidence="4">carbonic anhydrase</fullName>
        <ecNumber evidence="4">4.2.1.1</ecNumber>
    </recommendedName>
</protein>
<dbReference type="AlphaFoldDB" id="A0A7J7GCA7"/>
<comment type="cofactor">
    <cofactor evidence="8">
        <name>Zn(2+)</name>
        <dbReference type="ChEBI" id="CHEBI:29105"/>
    </cofactor>
    <text evidence="8">Binds 1 zinc ion per subunit.</text>
</comment>
<evidence type="ECO:0000256" key="7">
    <source>
        <dbReference type="ARBA" id="ARBA00048348"/>
    </source>
</evidence>
<dbReference type="InterPro" id="IPR036874">
    <property type="entry name" value="Carbonic_anhydrase_sf"/>
</dbReference>
<dbReference type="Gene3D" id="3.40.1050.10">
    <property type="entry name" value="Carbonic anhydrase"/>
    <property type="match status" value="1"/>
</dbReference>
<keyword evidence="8" id="KW-0479">Metal-binding</keyword>
<reference evidence="11" key="1">
    <citation type="journal article" date="2020" name="Nat. Commun.">
        <title>Genome assembly of wild tea tree DASZ reveals pedigree and selection history of tea varieties.</title>
        <authorList>
            <person name="Zhang W."/>
            <person name="Zhang Y."/>
            <person name="Qiu H."/>
            <person name="Guo Y."/>
            <person name="Wan H."/>
            <person name="Zhang X."/>
            <person name="Scossa F."/>
            <person name="Alseekh S."/>
            <person name="Zhang Q."/>
            <person name="Wang P."/>
            <person name="Xu L."/>
            <person name="Schmidt M.H."/>
            <person name="Jia X."/>
            <person name="Li D."/>
            <person name="Zhu A."/>
            <person name="Guo F."/>
            <person name="Chen W."/>
            <person name="Ni D."/>
            <person name="Usadel B."/>
            <person name="Fernie A.R."/>
            <person name="Wen W."/>
        </authorList>
    </citation>
    <scope>NUCLEOTIDE SEQUENCE [LARGE SCALE GENOMIC DNA]</scope>
    <source>
        <strain evidence="11">cv. G240</strain>
    </source>
</reference>
<dbReference type="Pfam" id="PF22099">
    <property type="entry name" value="MRS2-like"/>
    <property type="match status" value="1"/>
</dbReference>
<comment type="caution">
    <text evidence="10">The sequence shown here is derived from an EMBL/GenBank/DDBJ whole genome shotgun (WGS) entry which is preliminary data.</text>
</comment>
<dbReference type="PANTHER" id="PTHR11002">
    <property type="entry name" value="CARBONIC ANHYDRASE"/>
    <property type="match status" value="1"/>
</dbReference>
<dbReference type="InterPro" id="IPR001765">
    <property type="entry name" value="Carbonic_anhydrase"/>
</dbReference>
<dbReference type="InterPro" id="IPR039204">
    <property type="entry name" value="MRS2-like"/>
</dbReference>
<dbReference type="InterPro" id="IPR015892">
    <property type="entry name" value="Carbonic_anhydrase_CS"/>
</dbReference>